<dbReference type="Proteomes" id="UP001201812">
    <property type="component" value="Unassembled WGS sequence"/>
</dbReference>
<feature type="chain" id="PRO_5041964127" evidence="1">
    <location>
        <begin position="17"/>
        <end position="71"/>
    </location>
</feature>
<dbReference type="EMBL" id="JAKKPZ010000221">
    <property type="protein sequence ID" value="KAI1698378.1"/>
    <property type="molecule type" value="Genomic_DNA"/>
</dbReference>
<proteinExistence type="predicted"/>
<accession>A0AAD4QYQ8</accession>
<name>A0AAD4QYQ8_9BILA</name>
<dbReference type="AlphaFoldDB" id="A0AAD4QYQ8"/>
<gene>
    <name evidence="2" type="ORF">DdX_17939</name>
</gene>
<comment type="caution">
    <text evidence="2">The sequence shown here is derived from an EMBL/GenBank/DDBJ whole genome shotgun (WGS) entry which is preliminary data.</text>
</comment>
<organism evidence="2 3">
    <name type="scientific">Ditylenchus destructor</name>
    <dbReference type="NCBI Taxonomy" id="166010"/>
    <lineage>
        <taxon>Eukaryota</taxon>
        <taxon>Metazoa</taxon>
        <taxon>Ecdysozoa</taxon>
        <taxon>Nematoda</taxon>
        <taxon>Chromadorea</taxon>
        <taxon>Rhabditida</taxon>
        <taxon>Tylenchina</taxon>
        <taxon>Tylenchomorpha</taxon>
        <taxon>Sphaerularioidea</taxon>
        <taxon>Anguinidae</taxon>
        <taxon>Anguininae</taxon>
        <taxon>Ditylenchus</taxon>
    </lineage>
</organism>
<keyword evidence="1" id="KW-0732">Signal</keyword>
<evidence type="ECO:0000256" key="1">
    <source>
        <dbReference type="SAM" id="SignalP"/>
    </source>
</evidence>
<feature type="signal peptide" evidence="1">
    <location>
        <begin position="1"/>
        <end position="16"/>
    </location>
</feature>
<sequence length="71" mass="7826">MLAISIICALVTLTYASGNIHVTVHITQPQDQPKVERIAVVWKEVPGKEGGSNFCIELDCYEAHISELMTI</sequence>
<keyword evidence="3" id="KW-1185">Reference proteome</keyword>
<evidence type="ECO:0000313" key="2">
    <source>
        <dbReference type="EMBL" id="KAI1698378.1"/>
    </source>
</evidence>
<reference evidence="2" key="1">
    <citation type="submission" date="2022-01" db="EMBL/GenBank/DDBJ databases">
        <title>Genome Sequence Resource for Two Populations of Ditylenchus destructor, the Migratory Endoparasitic Phytonematode.</title>
        <authorList>
            <person name="Zhang H."/>
            <person name="Lin R."/>
            <person name="Xie B."/>
        </authorList>
    </citation>
    <scope>NUCLEOTIDE SEQUENCE</scope>
    <source>
        <strain evidence="2">BazhouSP</strain>
    </source>
</reference>
<evidence type="ECO:0000313" key="3">
    <source>
        <dbReference type="Proteomes" id="UP001201812"/>
    </source>
</evidence>
<protein>
    <submittedName>
        <fullName evidence="2">Uncharacterized protein</fullName>
    </submittedName>
</protein>